<dbReference type="InterPro" id="IPR008948">
    <property type="entry name" value="L-Aspartase-like"/>
</dbReference>
<evidence type="ECO:0000256" key="1">
    <source>
        <dbReference type="ARBA" id="ARBA00000598"/>
    </source>
</evidence>
<dbReference type="InterPro" id="IPR020557">
    <property type="entry name" value="Fumarate_lyase_CS"/>
</dbReference>
<keyword evidence="8 12" id="KW-0658">Purine biosynthesis</keyword>
<dbReference type="Pfam" id="PF10397">
    <property type="entry name" value="ADSL_C"/>
    <property type="match status" value="1"/>
</dbReference>
<gene>
    <name evidence="14" type="ORF">NP233_g4572</name>
</gene>
<evidence type="ECO:0000256" key="4">
    <source>
        <dbReference type="ARBA" id="ARBA00008273"/>
    </source>
</evidence>
<dbReference type="NCBIfam" id="TIGR00928">
    <property type="entry name" value="purB"/>
    <property type="match status" value="1"/>
</dbReference>
<dbReference type="InterPro" id="IPR022761">
    <property type="entry name" value="Fumarate_lyase_N"/>
</dbReference>
<evidence type="ECO:0000313" key="14">
    <source>
        <dbReference type="EMBL" id="KAJ3570179.1"/>
    </source>
</evidence>
<comment type="caution">
    <text evidence="14">The sequence shown here is derived from an EMBL/GenBank/DDBJ whole genome shotgun (WGS) entry which is preliminary data.</text>
</comment>
<dbReference type="PROSITE" id="PS00163">
    <property type="entry name" value="FUMARATE_LYASES"/>
    <property type="match status" value="1"/>
</dbReference>
<evidence type="ECO:0000256" key="11">
    <source>
        <dbReference type="ARBA" id="ARBA00047513"/>
    </source>
</evidence>
<evidence type="ECO:0000259" key="13">
    <source>
        <dbReference type="SMART" id="SM00998"/>
    </source>
</evidence>
<accession>A0AAD5VV13</accession>
<comment type="catalytic activity">
    <reaction evidence="11 12">
        <text>N(6)-(1,2-dicarboxyethyl)-AMP = fumarate + AMP</text>
        <dbReference type="Rhea" id="RHEA:16853"/>
        <dbReference type="ChEBI" id="CHEBI:29806"/>
        <dbReference type="ChEBI" id="CHEBI:57567"/>
        <dbReference type="ChEBI" id="CHEBI:456215"/>
        <dbReference type="EC" id="4.3.2.2"/>
    </reaction>
</comment>
<dbReference type="PANTHER" id="PTHR43172">
    <property type="entry name" value="ADENYLOSUCCINATE LYASE"/>
    <property type="match status" value="1"/>
</dbReference>
<evidence type="ECO:0000256" key="5">
    <source>
        <dbReference type="ARBA" id="ARBA00011668"/>
    </source>
</evidence>
<evidence type="ECO:0000256" key="9">
    <source>
        <dbReference type="ARBA" id="ARBA00023239"/>
    </source>
</evidence>
<dbReference type="SUPFAM" id="SSF48557">
    <property type="entry name" value="L-aspartase-like"/>
    <property type="match status" value="1"/>
</dbReference>
<comment type="catalytic activity">
    <reaction evidence="1 12">
        <text>(2S)-2-[5-amino-1-(5-phospho-beta-D-ribosyl)imidazole-4-carboxamido]succinate = 5-amino-1-(5-phospho-beta-D-ribosyl)imidazole-4-carboxamide + fumarate</text>
        <dbReference type="Rhea" id="RHEA:23920"/>
        <dbReference type="ChEBI" id="CHEBI:29806"/>
        <dbReference type="ChEBI" id="CHEBI:58443"/>
        <dbReference type="ChEBI" id="CHEBI:58475"/>
        <dbReference type="EC" id="4.3.2.2"/>
    </reaction>
</comment>
<protein>
    <recommendedName>
        <fullName evidence="7 12">Adenylosuccinate lyase</fullName>
        <shortName evidence="12">ASL</shortName>
        <ecNumber evidence="6 12">4.3.2.2</ecNumber>
    </recommendedName>
    <alternativeName>
        <fullName evidence="10 12">Adenylosuccinase</fullName>
    </alternativeName>
</protein>
<dbReference type="InterPro" id="IPR019468">
    <property type="entry name" value="AdenyloSucc_lyase_C"/>
</dbReference>
<dbReference type="CDD" id="cd03302">
    <property type="entry name" value="Adenylsuccinate_lyase_2"/>
    <property type="match status" value="1"/>
</dbReference>
<comment type="pathway">
    <text evidence="2 12">Purine metabolism; IMP biosynthesis via de novo pathway; 5-amino-1-(5-phospho-D-ribosyl)imidazole-4-carboxamide from 5-amino-1-(5-phospho-D-ribosyl)imidazole-4-carboxylate: step 2/2.</text>
</comment>
<organism evidence="14 15">
    <name type="scientific">Leucocoprinus birnbaumii</name>
    <dbReference type="NCBI Taxonomy" id="56174"/>
    <lineage>
        <taxon>Eukaryota</taxon>
        <taxon>Fungi</taxon>
        <taxon>Dikarya</taxon>
        <taxon>Basidiomycota</taxon>
        <taxon>Agaricomycotina</taxon>
        <taxon>Agaricomycetes</taxon>
        <taxon>Agaricomycetidae</taxon>
        <taxon>Agaricales</taxon>
        <taxon>Agaricineae</taxon>
        <taxon>Agaricaceae</taxon>
        <taxon>Leucocoprinus</taxon>
    </lineage>
</organism>
<evidence type="ECO:0000313" key="15">
    <source>
        <dbReference type="Proteomes" id="UP001213000"/>
    </source>
</evidence>
<name>A0AAD5VV13_9AGAR</name>
<dbReference type="Gene3D" id="1.10.275.60">
    <property type="match status" value="1"/>
</dbReference>
<dbReference type="FunFam" id="1.10.40.30:FF:000005">
    <property type="entry name" value="Adenylosuccinate lyase"/>
    <property type="match status" value="1"/>
</dbReference>
<dbReference type="GO" id="GO:0044208">
    <property type="term" value="P:'de novo' AMP biosynthetic process"/>
    <property type="evidence" value="ECO:0007669"/>
    <property type="project" value="TreeGrafter"/>
</dbReference>
<comment type="similarity">
    <text evidence="4 12">Belongs to the lyase 1 family. Adenylosuccinate lyase subfamily.</text>
</comment>
<proteinExistence type="inferred from homology"/>
<dbReference type="Pfam" id="PF00206">
    <property type="entry name" value="Lyase_1"/>
    <property type="match status" value="1"/>
</dbReference>
<dbReference type="GO" id="GO:0070626">
    <property type="term" value="F:(S)-2-(5-amino-1-(5-phospho-D-ribosyl)imidazole-4-carboxamido) succinate lyase (fumarate-forming) activity"/>
    <property type="evidence" value="ECO:0007669"/>
    <property type="project" value="TreeGrafter"/>
</dbReference>
<evidence type="ECO:0000256" key="7">
    <source>
        <dbReference type="ARBA" id="ARBA00017058"/>
    </source>
</evidence>
<reference evidence="14" key="1">
    <citation type="submission" date="2022-07" db="EMBL/GenBank/DDBJ databases">
        <title>Genome Sequence of Leucocoprinus birnbaumii.</title>
        <authorList>
            <person name="Buettner E."/>
        </authorList>
    </citation>
    <scope>NUCLEOTIDE SEQUENCE</scope>
    <source>
        <strain evidence="14">VT141</strain>
    </source>
</reference>
<dbReference type="AlphaFoldDB" id="A0AAD5VV13"/>
<evidence type="ECO:0000256" key="12">
    <source>
        <dbReference type="RuleBase" id="RU361172"/>
    </source>
</evidence>
<dbReference type="SMART" id="SM00998">
    <property type="entry name" value="ADSL_C"/>
    <property type="match status" value="1"/>
</dbReference>
<dbReference type="GO" id="GO:0005829">
    <property type="term" value="C:cytosol"/>
    <property type="evidence" value="ECO:0007669"/>
    <property type="project" value="TreeGrafter"/>
</dbReference>
<dbReference type="Proteomes" id="UP001213000">
    <property type="component" value="Unassembled WGS sequence"/>
</dbReference>
<dbReference type="PRINTS" id="PR00149">
    <property type="entry name" value="FUMRATELYASE"/>
</dbReference>
<sequence length="457" mass="51371">MRFRTWRQLWLNLAIAEKELGLPISDEAIEQMRANLDLTPEQFDIAAVEEKKRRHDVMAHVHTFGKVAPAAAGIIHLGATSCYVTDNADLIFLRTGLTYLIRSLGILISRLSSFAAEYRSLPTLGFTHFQPAQLTTVGKRATLWIQELLWDLRNIKRVRDDLGFRGVKGTTGTQASFLSLFDGDHQKVEQLDQLVTELSGFDYAYPVTSQTYSRKIDIDVLAPLASLGATAHKIATDLRLLANLKEVEEPFESTQIGSSAMAYKRNPMRSERVCSLSRHLMVLHQNALMTSSVQWFERTLDDSANRRITIPEAFLTADIVLSTLQNVSEGLVVYPKVIARRISQELPFMATENVIMAIVKKGGDRQEAHEKIRVLSHEAGHQVKHLGLENDLIDRIKKDAYFDPIKDQLDELLDPQSFIGRAPEQVDAFLKEWVGPALADEEVKEAVAKSQKVELSV</sequence>
<evidence type="ECO:0000256" key="8">
    <source>
        <dbReference type="ARBA" id="ARBA00022755"/>
    </source>
</evidence>
<feature type="domain" description="Adenylosuccinate lyase C-terminal" evidence="13">
    <location>
        <begin position="346"/>
        <end position="430"/>
    </location>
</feature>
<keyword evidence="15" id="KW-1185">Reference proteome</keyword>
<dbReference type="Gene3D" id="1.20.200.10">
    <property type="entry name" value="Fumarase/aspartase (Central domain)"/>
    <property type="match status" value="1"/>
</dbReference>
<comment type="pathway">
    <text evidence="3 12">Purine metabolism; AMP biosynthesis via de novo pathway; AMP from IMP: step 2/2.</text>
</comment>
<comment type="subunit">
    <text evidence="5">Homotetramer. Residues from neighboring subunits contribute catalytic and substrate-binding residues to each active site.</text>
</comment>
<dbReference type="PANTHER" id="PTHR43172:SF1">
    <property type="entry name" value="ADENYLOSUCCINATE LYASE"/>
    <property type="match status" value="1"/>
</dbReference>
<dbReference type="EC" id="4.3.2.2" evidence="6 12"/>
<dbReference type="Gene3D" id="1.10.40.30">
    <property type="entry name" value="Fumarase/aspartase (C-terminal domain)"/>
    <property type="match status" value="1"/>
</dbReference>
<dbReference type="GO" id="GO:0004018">
    <property type="term" value="F:N6-(1,2-dicarboxyethyl)AMP AMP-lyase (fumarate-forming) activity"/>
    <property type="evidence" value="ECO:0007669"/>
    <property type="project" value="InterPro"/>
</dbReference>
<evidence type="ECO:0000256" key="10">
    <source>
        <dbReference type="ARBA" id="ARBA00030717"/>
    </source>
</evidence>
<dbReference type="InterPro" id="IPR000362">
    <property type="entry name" value="Fumarate_lyase_fam"/>
</dbReference>
<evidence type="ECO:0000256" key="2">
    <source>
        <dbReference type="ARBA" id="ARBA00004706"/>
    </source>
</evidence>
<dbReference type="EMBL" id="JANIEX010000250">
    <property type="protein sequence ID" value="KAJ3570179.1"/>
    <property type="molecule type" value="Genomic_DNA"/>
</dbReference>
<dbReference type="FunFam" id="1.10.275.60:FF:000001">
    <property type="entry name" value="Adenylosuccinate lyase"/>
    <property type="match status" value="1"/>
</dbReference>
<keyword evidence="9 12" id="KW-0456">Lyase</keyword>
<evidence type="ECO:0000256" key="6">
    <source>
        <dbReference type="ARBA" id="ARBA00012339"/>
    </source>
</evidence>
<dbReference type="InterPro" id="IPR004769">
    <property type="entry name" value="Pur_lyase"/>
</dbReference>
<evidence type="ECO:0000256" key="3">
    <source>
        <dbReference type="ARBA" id="ARBA00004734"/>
    </source>
</evidence>